<evidence type="ECO:0000313" key="2">
    <source>
        <dbReference type="Proteomes" id="UP000322887"/>
    </source>
</evidence>
<protein>
    <submittedName>
        <fullName evidence="1">Uncharacterized protein</fullName>
    </submittedName>
</protein>
<dbReference type="GeneID" id="98646240"/>
<dbReference type="RefSeq" id="WP_002649523.1">
    <property type="nucleotide sequence ID" value="NZ_CP042910.1"/>
</dbReference>
<sequence length="79" mass="8936">MNIQEAIEKSREFIIQKMGVDCYPEFATLNRHAGKPQTWVIIYSSYSLNEELDAVIDGGEIIVVIDYESGETSFKSEMG</sequence>
<organism evidence="1 2">
    <name type="scientific">Gimesia maris</name>
    <dbReference type="NCBI Taxonomy" id="122"/>
    <lineage>
        <taxon>Bacteria</taxon>
        <taxon>Pseudomonadati</taxon>
        <taxon>Planctomycetota</taxon>
        <taxon>Planctomycetia</taxon>
        <taxon>Planctomycetales</taxon>
        <taxon>Planctomycetaceae</taxon>
        <taxon>Gimesia</taxon>
    </lineage>
</organism>
<name>A0ABX5YJG6_9PLAN</name>
<reference evidence="1 2" key="1">
    <citation type="submission" date="2019-08" db="EMBL/GenBank/DDBJ databases">
        <title>Deep-cultivation of Planctomycetes and their phenomic and genomic characterization uncovers novel biology.</title>
        <authorList>
            <person name="Wiegand S."/>
            <person name="Jogler M."/>
            <person name="Boedeker C."/>
            <person name="Pinto D."/>
            <person name="Vollmers J."/>
            <person name="Rivas-Marin E."/>
            <person name="Kohn T."/>
            <person name="Peeters S.H."/>
            <person name="Heuer A."/>
            <person name="Rast P."/>
            <person name="Oberbeckmann S."/>
            <person name="Bunk B."/>
            <person name="Jeske O."/>
            <person name="Meyerdierks A."/>
            <person name="Storesund J.E."/>
            <person name="Kallscheuer N."/>
            <person name="Luecker S."/>
            <person name="Lage O.M."/>
            <person name="Pohl T."/>
            <person name="Merkel B.J."/>
            <person name="Hornburger P."/>
            <person name="Mueller R.-W."/>
            <person name="Bruemmer F."/>
            <person name="Labrenz M."/>
            <person name="Spormann A.M."/>
            <person name="Op den Camp H."/>
            <person name="Overmann J."/>
            <person name="Amann R."/>
            <person name="Jetten M.S.M."/>
            <person name="Mascher T."/>
            <person name="Medema M.H."/>
            <person name="Devos D.P."/>
            <person name="Kaster A.-K."/>
            <person name="Ovreas L."/>
            <person name="Rohde M."/>
            <person name="Galperin M.Y."/>
            <person name="Jogler C."/>
        </authorList>
    </citation>
    <scope>NUCLEOTIDE SEQUENCE [LARGE SCALE GENOMIC DNA]</scope>
    <source>
        <strain evidence="1 2">DSM 8797</strain>
    </source>
</reference>
<dbReference type="EMBL" id="CP042910">
    <property type="protein sequence ID" value="QEG15769.1"/>
    <property type="molecule type" value="Genomic_DNA"/>
</dbReference>
<evidence type="ECO:0000313" key="1">
    <source>
        <dbReference type="EMBL" id="QEG15769.1"/>
    </source>
</evidence>
<proteinExistence type="predicted"/>
<gene>
    <name evidence="1" type="ORF">GmarT_16120</name>
</gene>
<accession>A0ABX5YJG6</accession>
<dbReference type="Proteomes" id="UP000322887">
    <property type="component" value="Chromosome"/>
</dbReference>
<keyword evidence="2" id="KW-1185">Reference proteome</keyword>